<evidence type="ECO:0000313" key="2">
    <source>
        <dbReference type="EMBL" id="PQK15392.1"/>
    </source>
</evidence>
<accession>A0A2S7YHQ2</accession>
<proteinExistence type="predicted"/>
<dbReference type="InterPro" id="IPR002347">
    <property type="entry name" value="SDR_fam"/>
</dbReference>
<protein>
    <submittedName>
        <fullName evidence="2">Uncharacterized protein</fullName>
    </submittedName>
</protein>
<gene>
    <name evidence="2" type="ORF">BB8028_0005g09050</name>
</gene>
<keyword evidence="1" id="KW-0560">Oxidoreductase</keyword>
<dbReference type="Proteomes" id="UP000237441">
    <property type="component" value="Unassembled WGS sequence"/>
</dbReference>
<name>A0A2S7YHQ2_BEABA</name>
<dbReference type="InterPro" id="IPR036291">
    <property type="entry name" value="NAD(P)-bd_dom_sf"/>
</dbReference>
<dbReference type="PRINTS" id="PR00081">
    <property type="entry name" value="GDHRDH"/>
</dbReference>
<dbReference type="AlphaFoldDB" id="A0A2S7YHQ2"/>
<dbReference type="Gene3D" id="3.40.50.720">
    <property type="entry name" value="NAD(P)-binding Rossmann-like Domain"/>
    <property type="match status" value="1"/>
</dbReference>
<sequence>MASLPFNVTPEKEGSITGFLSRQWNFTPVAVTDVDLGGKVAVVVGANCGIGLEVARQFLGLGLSRLIIGARNEEKGKAAVADLQSTSGGGKATIETWPLDLASYDSVVAFAQRTKTLERMDYAVLNAGMCATKFRINESTGHEETIQVNYLSSALLIALLLPVAKAKRAAQGGPTRITVTSSDVSSWTSFKEKTSVPLFPALDKGARNLTDRMMVSKLLGQFYIAELAKRVPSSVVTINCATPGMVHGTQFNREVDRTMGGKLVKPILRRLGYTADVGARHITDAALHHTSEETHGQYLSAQKIKPMAPIIYTKEGEKVSAQLWKETMAEFAFANVEQVIEDAAKD</sequence>
<reference evidence="2 3" key="1">
    <citation type="submission" date="2016-07" db="EMBL/GenBank/DDBJ databases">
        <title>Comparative genomics of the entomopathogenic fungus Beauveria bassiana.</title>
        <authorList>
            <person name="Valero Jimenez C.A."/>
            <person name="Zwaan B.J."/>
            <person name="Van Kan J.A."/>
            <person name="Takken W."/>
            <person name="Debets A.J."/>
            <person name="Schoustra S.E."/>
            <person name="Koenraadt C.J."/>
        </authorList>
    </citation>
    <scope>NUCLEOTIDE SEQUENCE [LARGE SCALE GENOMIC DNA]</scope>
    <source>
        <strain evidence="2 3">ARSEF 8028</strain>
    </source>
</reference>
<evidence type="ECO:0000256" key="1">
    <source>
        <dbReference type="ARBA" id="ARBA00023002"/>
    </source>
</evidence>
<evidence type="ECO:0000313" key="3">
    <source>
        <dbReference type="Proteomes" id="UP000237441"/>
    </source>
</evidence>
<dbReference type="Pfam" id="PF00106">
    <property type="entry name" value="adh_short"/>
    <property type="match status" value="1"/>
</dbReference>
<comment type="caution">
    <text evidence="2">The sequence shown here is derived from an EMBL/GenBank/DDBJ whole genome shotgun (WGS) entry which is preliminary data.</text>
</comment>
<dbReference type="PANTHER" id="PTHR43157:SF31">
    <property type="entry name" value="PHOSPHATIDYLINOSITOL-GLYCAN BIOSYNTHESIS CLASS F PROTEIN"/>
    <property type="match status" value="1"/>
</dbReference>
<dbReference type="OrthoDB" id="191139at2759"/>
<dbReference type="PANTHER" id="PTHR43157">
    <property type="entry name" value="PHOSPHATIDYLINOSITOL-GLYCAN BIOSYNTHESIS CLASS F PROTEIN-RELATED"/>
    <property type="match status" value="1"/>
</dbReference>
<dbReference type="GO" id="GO:0016491">
    <property type="term" value="F:oxidoreductase activity"/>
    <property type="evidence" value="ECO:0007669"/>
    <property type="project" value="UniProtKB-KW"/>
</dbReference>
<dbReference type="SUPFAM" id="SSF51735">
    <property type="entry name" value="NAD(P)-binding Rossmann-fold domains"/>
    <property type="match status" value="1"/>
</dbReference>
<organism evidence="2 3">
    <name type="scientific">Beauveria bassiana</name>
    <name type="common">White muscardine disease fungus</name>
    <name type="synonym">Tritirachium shiotae</name>
    <dbReference type="NCBI Taxonomy" id="176275"/>
    <lineage>
        <taxon>Eukaryota</taxon>
        <taxon>Fungi</taxon>
        <taxon>Dikarya</taxon>
        <taxon>Ascomycota</taxon>
        <taxon>Pezizomycotina</taxon>
        <taxon>Sordariomycetes</taxon>
        <taxon>Hypocreomycetidae</taxon>
        <taxon>Hypocreales</taxon>
        <taxon>Cordycipitaceae</taxon>
        <taxon>Beauveria</taxon>
    </lineage>
</organism>
<dbReference type="EMBL" id="JRHA01000005">
    <property type="protein sequence ID" value="PQK15392.1"/>
    <property type="molecule type" value="Genomic_DNA"/>
</dbReference>